<comment type="subcellular location">
    <subcellularLocation>
        <location evidence="1">Secreted</location>
    </subcellularLocation>
</comment>
<evidence type="ECO:0000313" key="7">
    <source>
        <dbReference type="Proteomes" id="UP000775877"/>
    </source>
</evidence>
<reference evidence="6" key="1">
    <citation type="submission" date="2020-04" db="EMBL/GenBank/DDBJ databases">
        <authorList>
            <person name="Zhang T."/>
        </authorList>
    </citation>
    <scope>NUCLEOTIDE SEQUENCE</scope>
    <source>
        <strain evidence="6">HKST-UBA13</strain>
    </source>
</reference>
<keyword evidence="3" id="KW-0732">Signal</keyword>
<dbReference type="EMBL" id="JAGQLJ010000178">
    <property type="protein sequence ID" value="MCA9381758.1"/>
    <property type="molecule type" value="Genomic_DNA"/>
</dbReference>
<sequence>MRRYKISYIIAGLIIFSVFSMLSYSTVYKSKEEPVRSVLAEDIQNLSVIVSDDSYVSSTNKSTNYGSNSILKVKDLNTSDPFDSSDENNVTYLHFDLRNNAASNGKKYDFSCGTCRIYLKFETQNTDLDSGSSFGYYNKGIRIMPYDNWSEDSISYNTMREINPNTGQQANLLLKQFQYPVVEQFVVVDNSTSSALKAEYNAIVTPTGTSRDSIVQVDITDHIKDLMGYEFTIALESYRDFRSEPLEIFSKEATGK</sequence>
<keyword evidence="4" id="KW-0472">Membrane</keyword>
<evidence type="ECO:0000256" key="1">
    <source>
        <dbReference type="ARBA" id="ARBA00004613"/>
    </source>
</evidence>
<evidence type="ECO:0000259" key="5">
    <source>
        <dbReference type="Pfam" id="PF24517"/>
    </source>
</evidence>
<dbReference type="GO" id="GO:0005576">
    <property type="term" value="C:extracellular region"/>
    <property type="evidence" value="ECO:0007669"/>
    <property type="project" value="UniProtKB-SubCell"/>
</dbReference>
<proteinExistence type="predicted"/>
<comment type="caution">
    <text evidence="6">The sequence shown here is derived from an EMBL/GenBank/DDBJ whole genome shotgun (WGS) entry which is preliminary data.</text>
</comment>
<feature type="non-terminal residue" evidence="6">
    <location>
        <position position="256"/>
    </location>
</feature>
<evidence type="ECO:0000313" key="6">
    <source>
        <dbReference type="EMBL" id="MCA9381758.1"/>
    </source>
</evidence>
<feature type="transmembrane region" description="Helical" evidence="4">
    <location>
        <begin position="6"/>
        <end position="27"/>
    </location>
</feature>
<dbReference type="AlphaFoldDB" id="A0A955L2L3"/>
<evidence type="ECO:0000256" key="3">
    <source>
        <dbReference type="ARBA" id="ARBA00022729"/>
    </source>
</evidence>
<organism evidence="6 7">
    <name type="scientific">Candidatus Dojkabacteria bacterium</name>
    <dbReference type="NCBI Taxonomy" id="2099670"/>
    <lineage>
        <taxon>Bacteria</taxon>
        <taxon>Candidatus Dojkabacteria</taxon>
    </lineage>
</organism>
<protein>
    <recommendedName>
        <fullName evidence="5">Carbohydrate-binding module family 96 domain-containing protein</fullName>
    </recommendedName>
</protein>
<feature type="domain" description="Carbohydrate-binding module family 96" evidence="5">
    <location>
        <begin position="48"/>
        <end position="166"/>
    </location>
</feature>
<evidence type="ECO:0000256" key="4">
    <source>
        <dbReference type="SAM" id="Phobius"/>
    </source>
</evidence>
<keyword evidence="2" id="KW-0964">Secreted</keyword>
<dbReference type="InterPro" id="IPR055372">
    <property type="entry name" value="CBM96"/>
</dbReference>
<name>A0A955L2L3_9BACT</name>
<accession>A0A955L2L3</accession>
<reference evidence="6" key="2">
    <citation type="journal article" date="2021" name="Microbiome">
        <title>Successional dynamics and alternative stable states in a saline activated sludge microbial community over 9 years.</title>
        <authorList>
            <person name="Wang Y."/>
            <person name="Ye J."/>
            <person name="Ju F."/>
            <person name="Liu L."/>
            <person name="Boyd J.A."/>
            <person name="Deng Y."/>
            <person name="Parks D.H."/>
            <person name="Jiang X."/>
            <person name="Yin X."/>
            <person name="Woodcroft B.J."/>
            <person name="Tyson G.W."/>
            <person name="Hugenholtz P."/>
            <person name="Polz M.F."/>
            <person name="Zhang T."/>
        </authorList>
    </citation>
    <scope>NUCLEOTIDE SEQUENCE</scope>
    <source>
        <strain evidence="6">HKST-UBA13</strain>
    </source>
</reference>
<gene>
    <name evidence="6" type="ORF">KC678_05820</name>
</gene>
<dbReference type="Pfam" id="PF24517">
    <property type="entry name" value="CBM96"/>
    <property type="match status" value="1"/>
</dbReference>
<keyword evidence="4" id="KW-1133">Transmembrane helix</keyword>
<evidence type="ECO:0000256" key="2">
    <source>
        <dbReference type="ARBA" id="ARBA00022525"/>
    </source>
</evidence>
<keyword evidence="4" id="KW-0812">Transmembrane</keyword>
<dbReference type="Proteomes" id="UP000775877">
    <property type="component" value="Unassembled WGS sequence"/>
</dbReference>